<sequence length="173" mass="19862">MFQISNEISYDGNMVQGNKEDKEKGDNGIWINVKGIATNKHYVQEQYEILNKYLDKIKKRNIDLKDVFIISPFKSIVNKLKRNLEEKIIEKNIGTVHAFQGKEAKIVFLVLGCDKYSLSSARWAVGNDNPNIMNVAATRAKEEFYIIGDKEIYESLNSDVIKVCLKHLKSVDF</sequence>
<keyword evidence="1" id="KW-0547">Nucleotide-binding</keyword>
<evidence type="ECO:0000313" key="7">
    <source>
        <dbReference type="Proteomes" id="UP001058364"/>
    </source>
</evidence>
<gene>
    <name evidence="6" type="ORF">NX772_01060</name>
</gene>
<evidence type="ECO:0000256" key="2">
    <source>
        <dbReference type="ARBA" id="ARBA00022801"/>
    </source>
</evidence>
<protein>
    <submittedName>
        <fullName evidence="6">AAA domain-containing protein</fullName>
    </submittedName>
</protein>
<dbReference type="InterPro" id="IPR050534">
    <property type="entry name" value="Coronavir_polyprotein_1ab"/>
</dbReference>
<dbReference type="PANTHER" id="PTHR43788">
    <property type="entry name" value="DNA2/NAM7 HELICASE FAMILY MEMBER"/>
    <property type="match status" value="1"/>
</dbReference>
<feature type="domain" description="DNA2/NAM7 helicase-like C-terminal" evidence="5">
    <location>
        <begin position="39"/>
        <end position="150"/>
    </location>
</feature>
<evidence type="ECO:0000256" key="4">
    <source>
        <dbReference type="ARBA" id="ARBA00022840"/>
    </source>
</evidence>
<evidence type="ECO:0000313" key="6">
    <source>
        <dbReference type="EMBL" id="UWD34403.1"/>
    </source>
</evidence>
<dbReference type="Gene3D" id="3.40.50.300">
    <property type="entry name" value="P-loop containing nucleotide triphosphate hydrolases"/>
    <property type="match status" value="1"/>
</dbReference>
<dbReference type="InterPro" id="IPR027417">
    <property type="entry name" value="P-loop_NTPase"/>
</dbReference>
<dbReference type="Proteomes" id="UP001058364">
    <property type="component" value="Chromosome"/>
</dbReference>
<dbReference type="PANTHER" id="PTHR43788:SF8">
    <property type="entry name" value="DNA-BINDING PROTEIN SMUBP-2"/>
    <property type="match status" value="1"/>
</dbReference>
<reference evidence="6" key="1">
    <citation type="submission" date="2022-08" db="EMBL/GenBank/DDBJ databases">
        <title>Complete genome sequence of Mycoplasma molare type strain H 542.</title>
        <authorList>
            <person name="Spergser J."/>
        </authorList>
    </citation>
    <scope>NUCLEOTIDE SEQUENCE</scope>
    <source>
        <strain evidence="6">H 542</strain>
    </source>
</reference>
<keyword evidence="3" id="KW-0347">Helicase</keyword>
<dbReference type="InterPro" id="IPR041679">
    <property type="entry name" value="DNA2/NAM7-like_C"/>
</dbReference>
<dbReference type="Pfam" id="PF13087">
    <property type="entry name" value="AAA_12"/>
    <property type="match status" value="1"/>
</dbReference>
<organism evidence="6 7">
    <name type="scientific">Mesomycoplasma molare</name>
    <dbReference type="NCBI Taxonomy" id="171288"/>
    <lineage>
        <taxon>Bacteria</taxon>
        <taxon>Bacillati</taxon>
        <taxon>Mycoplasmatota</taxon>
        <taxon>Mycoplasmoidales</taxon>
        <taxon>Metamycoplasmataceae</taxon>
        <taxon>Mesomycoplasma</taxon>
    </lineage>
</organism>
<proteinExistence type="predicted"/>
<evidence type="ECO:0000256" key="1">
    <source>
        <dbReference type="ARBA" id="ARBA00022741"/>
    </source>
</evidence>
<dbReference type="EMBL" id="CP103423">
    <property type="protein sequence ID" value="UWD34403.1"/>
    <property type="molecule type" value="Genomic_DNA"/>
</dbReference>
<accession>A0ABY5TYV3</accession>
<dbReference type="SUPFAM" id="SSF52540">
    <property type="entry name" value="P-loop containing nucleoside triphosphate hydrolases"/>
    <property type="match status" value="1"/>
</dbReference>
<name>A0ABY5TYV3_9BACT</name>
<keyword evidence="7" id="KW-1185">Reference proteome</keyword>
<evidence type="ECO:0000259" key="5">
    <source>
        <dbReference type="Pfam" id="PF13087"/>
    </source>
</evidence>
<evidence type="ECO:0000256" key="3">
    <source>
        <dbReference type="ARBA" id="ARBA00022806"/>
    </source>
</evidence>
<keyword evidence="4" id="KW-0067">ATP-binding</keyword>
<keyword evidence="2" id="KW-0378">Hydrolase</keyword>
<dbReference type="RefSeq" id="WP_051542141.1">
    <property type="nucleotide sequence ID" value="NZ_CP103423.1"/>
</dbReference>